<keyword evidence="3" id="KW-0805">Transcription regulation</keyword>
<dbReference type="PANTHER" id="PTHR47338">
    <property type="entry name" value="ZN(II)2CYS6 TRANSCRIPTION FACTOR (EUROFUNG)-RELATED"/>
    <property type="match status" value="1"/>
</dbReference>
<name>A0A067N0E6_BOTB1</name>
<accession>A0A067N0E6</accession>
<dbReference type="STRING" id="930990.A0A067N0E6"/>
<organism evidence="7 8">
    <name type="scientific">Botryobasidium botryosum (strain FD-172 SS1)</name>
    <dbReference type="NCBI Taxonomy" id="930990"/>
    <lineage>
        <taxon>Eukaryota</taxon>
        <taxon>Fungi</taxon>
        <taxon>Dikarya</taxon>
        <taxon>Basidiomycota</taxon>
        <taxon>Agaricomycotina</taxon>
        <taxon>Agaricomycetes</taxon>
        <taxon>Cantharellales</taxon>
        <taxon>Botryobasidiaceae</taxon>
        <taxon>Botryobasidium</taxon>
    </lineage>
</organism>
<dbReference type="GO" id="GO:0000981">
    <property type="term" value="F:DNA-binding transcription factor activity, RNA polymerase II-specific"/>
    <property type="evidence" value="ECO:0007669"/>
    <property type="project" value="InterPro"/>
</dbReference>
<proteinExistence type="predicted"/>
<dbReference type="InterPro" id="IPR036864">
    <property type="entry name" value="Zn2-C6_fun-type_DNA-bd_sf"/>
</dbReference>
<dbReference type="InterPro" id="IPR050815">
    <property type="entry name" value="TF_fung"/>
</dbReference>
<dbReference type="GO" id="GO:0008270">
    <property type="term" value="F:zinc ion binding"/>
    <property type="evidence" value="ECO:0007669"/>
    <property type="project" value="InterPro"/>
</dbReference>
<dbReference type="OrthoDB" id="2123952at2759"/>
<dbReference type="AlphaFoldDB" id="A0A067N0E6"/>
<gene>
    <name evidence="7" type="ORF">BOTBODRAFT_185963</name>
</gene>
<reference evidence="8" key="1">
    <citation type="journal article" date="2014" name="Proc. Natl. Acad. Sci. U.S.A.">
        <title>Extensive sampling of basidiomycete genomes demonstrates inadequacy of the white-rot/brown-rot paradigm for wood decay fungi.</title>
        <authorList>
            <person name="Riley R."/>
            <person name="Salamov A.A."/>
            <person name="Brown D.W."/>
            <person name="Nagy L.G."/>
            <person name="Floudas D."/>
            <person name="Held B.W."/>
            <person name="Levasseur A."/>
            <person name="Lombard V."/>
            <person name="Morin E."/>
            <person name="Otillar R."/>
            <person name="Lindquist E.A."/>
            <person name="Sun H."/>
            <person name="LaButti K.M."/>
            <person name="Schmutz J."/>
            <person name="Jabbour D."/>
            <person name="Luo H."/>
            <person name="Baker S.E."/>
            <person name="Pisabarro A.G."/>
            <person name="Walton J.D."/>
            <person name="Blanchette R.A."/>
            <person name="Henrissat B."/>
            <person name="Martin F."/>
            <person name="Cullen D."/>
            <person name="Hibbett D.S."/>
            <person name="Grigoriev I.V."/>
        </authorList>
    </citation>
    <scope>NUCLEOTIDE SEQUENCE [LARGE SCALE GENOMIC DNA]</scope>
    <source>
        <strain evidence="8">FD-172 SS1</strain>
    </source>
</reference>
<dbReference type="SUPFAM" id="SSF57701">
    <property type="entry name" value="Zn2/Cys6 DNA-binding domain"/>
    <property type="match status" value="1"/>
</dbReference>
<evidence type="ECO:0000256" key="2">
    <source>
        <dbReference type="ARBA" id="ARBA00022723"/>
    </source>
</evidence>
<dbReference type="InterPro" id="IPR001138">
    <property type="entry name" value="Zn2Cys6_DnaBD"/>
</dbReference>
<dbReference type="HOGENOM" id="CLU_010791_1_0_1"/>
<dbReference type="PANTHER" id="PTHR47338:SF29">
    <property type="entry name" value="ZN(2)-C6 FUNGAL-TYPE DOMAIN-CONTAINING PROTEIN"/>
    <property type="match status" value="1"/>
</dbReference>
<dbReference type="CDD" id="cd00067">
    <property type="entry name" value="GAL4"/>
    <property type="match status" value="1"/>
</dbReference>
<evidence type="ECO:0000256" key="5">
    <source>
        <dbReference type="ARBA" id="ARBA00023242"/>
    </source>
</evidence>
<dbReference type="EMBL" id="KL198024">
    <property type="protein sequence ID" value="KDQ17256.1"/>
    <property type="molecule type" value="Genomic_DNA"/>
</dbReference>
<evidence type="ECO:0000256" key="1">
    <source>
        <dbReference type="ARBA" id="ARBA00004123"/>
    </source>
</evidence>
<evidence type="ECO:0000313" key="7">
    <source>
        <dbReference type="EMBL" id="KDQ17256.1"/>
    </source>
</evidence>
<keyword evidence="2" id="KW-0479">Metal-binding</keyword>
<evidence type="ECO:0000259" key="6">
    <source>
        <dbReference type="PROSITE" id="PS50048"/>
    </source>
</evidence>
<dbReference type="Gene3D" id="4.10.240.10">
    <property type="entry name" value="Zn(2)-C6 fungal-type DNA-binding domain"/>
    <property type="match status" value="1"/>
</dbReference>
<dbReference type="SMART" id="SM00066">
    <property type="entry name" value="GAL4"/>
    <property type="match status" value="1"/>
</dbReference>
<dbReference type="Pfam" id="PF00172">
    <property type="entry name" value="Zn_clus"/>
    <property type="match status" value="1"/>
</dbReference>
<keyword evidence="5" id="KW-0539">Nucleus</keyword>
<evidence type="ECO:0000256" key="4">
    <source>
        <dbReference type="ARBA" id="ARBA00023163"/>
    </source>
</evidence>
<dbReference type="PROSITE" id="PS50048">
    <property type="entry name" value="ZN2_CY6_FUNGAL_2"/>
    <property type="match status" value="1"/>
</dbReference>
<comment type="subcellular location">
    <subcellularLocation>
        <location evidence="1">Nucleus</location>
    </subcellularLocation>
</comment>
<evidence type="ECO:0000256" key="3">
    <source>
        <dbReference type="ARBA" id="ARBA00023015"/>
    </source>
</evidence>
<keyword evidence="8" id="KW-1185">Reference proteome</keyword>
<dbReference type="GO" id="GO:0005634">
    <property type="term" value="C:nucleus"/>
    <property type="evidence" value="ECO:0007669"/>
    <property type="project" value="UniProtKB-SubCell"/>
</dbReference>
<keyword evidence="4" id="KW-0804">Transcription</keyword>
<dbReference type="Proteomes" id="UP000027195">
    <property type="component" value="Unassembled WGS sequence"/>
</dbReference>
<sequence length="627" mass="70669">MACIECRTRKLKCDGERPRCARCVRRNRRHPGCSVCVYDDDLPETPHATPDPAAVSIEQAKMTDIALRRYDRYRGEHYDSRPSTSGAHDGTYCASDYACVPDPIAPEPSVDYMKKMWWDDLLRVYAHDRALAANLILADIHHLFSTADHWFIWMHMPSFVLRLRNPTRRSAVQPSLVLAALAYSVLIQSSELHRGAVGREKAAALRQAAQASFEASVSARWFDPTLAQAAWFLALFELSSHRDHTTSRSRYSLIQLDSIIQAFGLTFLDANEDEASIFSPYSPPVVTSRKPVSETHPYSGEPSHPYSPIQPGCSCDALTVSAMEQVNAPDAYMRSIAPGWDPGWDLAEIQREELRRVCWGSLVLLANYFDLEMKVKFASPILSPSQYGIFFPGEALFRSRGEVRHDAKESIWALDARAQLLSRDCQVRSIYFGSATTGHPDERRSAKMAYAQQAWDETYAIEGALKTHSCVATMAFGYQCQATLDMTRLYLLDGLDLQDDMNTIEKRKVREGWLQVMSAGASLIEEVLVNDSNSWAPDRPPRRSKPHYFIWPSVIVNRALLLYTQDPSMTLAAEVARRFLPIVDRLANLWPNEEQVVRCNDLRHRTVEACVSAGILSPPAKSPILIR</sequence>
<protein>
    <recommendedName>
        <fullName evidence="6">Zn(2)-C6 fungal-type domain-containing protein</fullName>
    </recommendedName>
</protein>
<feature type="domain" description="Zn(2)-C6 fungal-type" evidence="6">
    <location>
        <begin position="2"/>
        <end position="35"/>
    </location>
</feature>
<evidence type="ECO:0000313" key="8">
    <source>
        <dbReference type="Proteomes" id="UP000027195"/>
    </source>
</evidence>
<dbReference type="InParanoid" id="A0A067N0E6"/>